<evidence type="ECO:0000313" key="1">
    <source>
        <dbReference type="EMBL" id="JAD31005.1"/>
    </source>
</evidence>
<sequence>MAVQKYFNSLPIDVLYAGISSLQRWIILLQANYKEVEQISNKMHRWMKGIKLATTYPSDVVFL</sequence>
<protein>
    <submittedName>
        <fullName evidence="1">Uncharacterized protein</fullName>
    </submittedName>
</protein>
<dbReference type="AlphaFoldDB" id="A0A0A8Z2L7"/>
<accession>A0A0A8Z2L7</accession>
<proteinExistence type="predicted"/>
<reference evidence="1" key="1">
    <citation type="submission" date="2014-09" db="EMBL/GenBank/DDBJ databases">
        <authorList>
            <person name="Magalhaes I.L.F."/>
            <person name="Oliveira U."/>
            <person name="Santos F.R."/>
            <person name="Vidigal T.H.D.A."/>
            <person name="Brescovit A.D."/>
            <person name="Santos A.J."/>
        </authorList>
    </citation>
    <scope>NUCLEOTIDE SEQUENCE</scope>
    <source>
        <tissue evidence="1">Shoot tissue taken approximately 20 cm above the soil surface</tissue>
    </source>
</reference>
<dbReference type="EMBL" id="GBRH01266890">
    <property type="protein sequence ID" value="JAD31005.1"/>
    <property type="molecule type" value="Transcribed_RNA"/>
</dbReference>
<name>A0A0A8Z2L7_ARUDO</name>
<organism evidence="1">
    <name type="scientific">Arundo donax</name>
    <name type="common">Giant reed</name>
    <name type="synonym">Donax arundinaceus</name>
    <dbReference type="NCBI Taxonomy" id="35708"/>
    <lineage>
        <taxon>Eukaryota</taxon>
        <taxon>Viridiplantae</taxon>
        <taxon>Streptophyta</taxon>
        <taxon>Embryophyta</taxon>
        <taxon>Tracheophyta</taxon>
        <taxon>Spermatophyta</taxon>
        <taxon>Magnoliopsida</taxon>
        <taxon>Liliopsida</taxon>
        <taxon>Poales</taxon>
        <taxon>Poaceae</taxon>
        <taxon>PACMAD clade</taxon>
        <taxon>Arundinoideae</taxon>
        <taxon>Arundineae</taxon>
        <taxon>Arundo</taxon>
    </lineage>
</organism>
<reference evidence="1" key="2">
    <citation type="journal article" date="2015" name="Data Brief">
        <title>Shoot transcriptome of the giant reed, Arundo donax.</title>
        <authorList>
            <person name="Barrero R.A."/>
            <person name="Guerrero F.D."/>
            <person name="Moolhuijzen P."/>
            <person name="Goolsby J.A."/>
            <person name="Tidwell J."/>
            <person name="Bellgard S.E."/>
            <person name="Bellgard M.I."/>
        </authorList>
    </citation>
    <scope>NUCLEOTIDE SEQUENCE</scope>
    <source>
        <tissue evidence="1">Shoot tissue taken approximately 20 cm above the soil surface</tissue>
    </source>
</reference>